<evidence type="ECO:0000313" key="4">
    <source>
        <dbReference type="Proteomes" id="UP001607302"/>
    </source>
</evidence>
<proteinExistence type="predicted"/>
<dbReference type="Proteomes" id="UP001607302">
    <property type="component" value="Unassembled WGS sequence"/>
</dbReference>
<accession>A0ABD2C6M5</accession>
<comment type="caution">
    <text evidence="3">The sequence shown here is derived from an EMBL/GenBank/DDBJ whole genome shotgun (WGS) entry which is preliminary data.</text>
</comment>
<organism evidence="3 4">
    <name type="scientific">Vespula squamosa</name>
    <name type="common">Southern yellow jacket</name>
    <name type="synonym">Wasp</name>
    <dbReference type="NCBI Taxonomy" id="30214"/>
    <lineage>
        <taxon>Eukaryota</taxon>
        <taxon>Metazoa</taxon>
        <taxon>Ecdysozoa</taxon>
        <taxon>Arthropoda</taxon>
        <taxon>Hexapoda</taxon>
        <taxon>Insecta</taxon>
        <taxon>Pterygota</taxon>
        <taxon>Neoptera</taxon>
        <taxon>Endopterygota</taxon>
        <taxon>Hymenoptera</taxon>
        <taxon>Apocrita</taxon>
        <taxon>Aculeata</taxon>
        <taxon>Vespoidea</taxon>
        <taxon>Vespidae</taxon>
        <taxon>Vespinae</taxon>
        <taxon>Vespula</taxon>
    </lineage>
</organism>
<keyword evidence="2" id="KW-0812">Transmembrane</keyword>
<keyword evidence="2" id="KW-1133">Transmembrane helix</keyword>
<reference evidence="3 4" key="1">
    <citation type="journal article" date="2024" name="Ann. Entomol. Soc. Am.">
        <title>Genomic analyses of the southern and eastern yellowjacket wasps (Hymenoptera: Vespidae) reveal evolutionary signatures of social life.</title>
        <authorList>
            <person name="Catto M.A."/>
            <person name="Caine P.B."/>
            <person name="Orr S.E."/>
            <person name="Hunt B.G."/>
            <person name="Goodisman M.A.D."/>
        </authorList>
    </citation>
    <scope>NUCLEOTIDE SEQUENCE [LARGE SCALE GENOMIC DNA]</scope>
    <source>
        <strain evidence="3">233</strain>
        <tissue evidence="3">Head and thorax</tissue>
    </source>
</reference>
<dbReference type="EMBL" id="JAUDFV010000020">
    <property type="protein sequence ID" value="KAL2740697.1"/>
    <property type="molecule type" value="Genomic_DNA"/>
</dbReference>
<evidence type="ECO:0000256" key="2">
    <source>
        <dbReference type="SAM" id="Phobius"/>
    </source>
</evidence>
<feature type="region of interest" description="Disordered" evidence="1">
    <location>
        <begin position="206"/>
        <end position="235"/>
    </location>
</feature>
<feature type="transmembrane region" description="Helical" evidence="2">
    <location>
        <begin position="47"/>
        <end position="71"/>
    </location>
</feature>
<feature type="transmembrane region" description="Helical" evidence="2">
    <location>
        <begin position="123"/>
        <end position="142"/>
    </location>
</feature>
<feature type="transmembrane region" description="Helical" evidence="2">
    <location>
        <begin position="91"/>
        <end position="111"/>
    </location>
</feature>
<dbReference type="AlphaFoldDB" id="A0ABD2C6M5"/>
<name>A0ABD2C6M5_VESSQ</name>
<evidence type="ECO:0000313" key="3">
    <source>
        <dbReference type="EMBL" id="KAL2740697.1"/>
    </source>
</evidence>
<gene>
    <name evidence="3" type="ORF">V1478_000838</name>
</gene>
<sequence length="294" mass="34387">MSDNKISDLMKDEKVYDSRRLREAAKIASIYHRTDNKFRRNKKLSHIVLASLNFMQFLLILAIKIFHHAHYNKYRRRHETNENLPILPEEMIIIFPLHSICMLMSLIFAILWLKKSFLPERPLIVLIGCLFGAISMLSVGIMEMKQVEQYIDITEITDEQVLNHPVFVHNFSMCISSIIVMTLYFLQAWILFDIWQWIRKFGRLPDSESKRSSNLSMNNEIIGDNPSAPSTTECPGKLDPIPELGKLLSKVSIDFIPVEDEPVILYCCCVDCYNYIKESRKKKPHHEFQMIHVL</sequence>
<evidence type="ECO:0000256" key="1">
    <source>
        <dbReference type="SAM" id="MobiDB-lite"/>
    </source>
</evidence>
<protein>
    <submittedName>
        <fullName evidence="3">Uncharacterized protein</fullName>
    </submittedName>
</protein>
<keyword evidence="2" id="KW-0472">Membrane</keyword>
<feature type="transmembrane region" description="Helical" evidence="2">
    <location>
        <begin position="167"/>
        <end position="192"/>
    </location>
</feature>
<keyword evidence="4" id="KW-1185">Reference proteome</keyword>